<dbReference type="Pfam" id="PF00440">
    <property type="entry name" value="TetR_N"/>
    <property type="match status" value="1"/>
</dbReference>
<dbReference type="InterPro" id="IPR036271">
    <property type="entry name" value="Tet_transcr_reg_TetR-rel_C_sf"/>
</dbReference>
<dbReference type="PANTHER" id="PTHR30055:SF234">
    <property type="entry name" value="HTH-TYPE TRANSCRIPTIONAL REGULATOR BETI"/>
    <property type="match status" value="1"/>
</dbReference>
<dbReference type="PANTHER" id="PTHR30055">
    <property type="entry name" value="HTH-TYPE TRANSCRIPTIONAL REGULATOR RUTR"/>
    <property type="match status" value="1"/>
</dbReference>
<comment type="caution">
    <text evidence="1">The sequence shown here is derived from an EMBL/GenBank/DDBJ whole genome shotgun (WGS) entry which is preliminary data.</text>
</comment>
<dbReference type="SUPFAM" id="SSF46689">
    <property type="entry name" value="Homeodomain-like"/>
    <property type="match status" value="1"/>
</dbReference>
<dbReference type="InterPro" id="IPR025996">
    <property type="entry name" value="MT1864/Rv1816-like_C"/>
</dbReference>
<dbReference type="PROSITE" id="PS50977">
    <property type="entry name" value="HTH_TETR_2"/>
    <property type="match status" value="1"/>
</dbReference>
<evidence type="ECO:0000313" key="2">
    <source>
        <dbReference type="Proteomes" id="UP000249915"/>
    </source>
</evidence>
<protein>
    <submittedName>
        <fullName evidence="1">Transcriptional regulator</fullName>
    </submittedName>
</protein>
<name>A0A2V4AQX2_9PSEU</name>
<dbReference type="OrthoDB" id="3173376at2"/>
<evidence type="ECO:0000313" key="1">
    <source>
        <dbReference type="EMBL" id="PXY22444.1"/>
    </source>
</evidence>
<dbReference type="GO" id="GO:0000976">
    <property type="term" value="F:transcription cis-regulatory region binding"/>
    <property type="evidence" value="ECO:0007669"/>
    <property type="project" value="TreeGrafter"/>
</dbReference>
<accession>A0A2V4AQX2</accession>
<dbReference type="InterPro" id="IPR009057">
    <property type="entry name" value="Homeodomain-like_sf"/>
</dbReference>
<dbReference type="EMBL" id="MASW01000005">
    <property type="protein sequence ID" value="PXY22444.1"/>
    <property type="molecule type" value="Genomic_DNA"/>
</dbReference>
<dbReference type="Pfam" id="PF13305">
    <property type="entry name" value="TetR_C_33"/>
    <property type="match status" value="1"/>
</dbReference>
<dbReference type="InterPro" id="IPR050109">
    <property type="entry name" value="HTH-type_TetR-like_transc_reg"/>
</dbReference>
<dbReference type="Gene3D" id="1.10.357.10">
    <property type="entry name" value="Tetracycline Repressor, domain 2"/>
    <property type="match status" value="1"/>
</dbReference>
<dbReference type="Proteomes" id="UP000249915">
    <property type="component" value="Unassembled WGS sequence"/>
</dbReference>
<sequence length="226" mass="24158">MSSSVSVRAGYHHGDLRNALIEAAAELARTGGPQAVTIRAAARAVGVTPTAAYRHFSGHEQLLDATRDEAMLRMSQAMNTELACRPEDTDRVTRALRDLAAIGRGYLNFALAQPGLFRTAFCLDAKPLPPVDEQVNDGPFQKLLTVLDELVDCGYLPAERRPMAEFAAWSLVHGMATLLIDGALSDAGEDVRKEVVVRSMTIFAEGLGGATLTPELRAAVADAARG</sequence>
<organism evidence="1 2">
    <name type="scientific">Prauserella muralis</name>
    <dbReference type="NCBI Taxonomy" id="588067"/>
    <lineage>
        <taxon>Bacteria</taxon>
        <taxon>Bacillati</taxon>
        <taxon>Actinomycetota</taxon>
        <taxon>Actinomycetes</taxon>
        <taxon>Pseudonocardiales</taxon>
        <taxon>Pseudonocardiaceae</taxon>
        <taxon>Prauserella</taxon>
    </lineage>
</organism>
<gene>
    <name evidence="1" type="ORF">BAY60_21565</name>
</gene>
<proteinExistence type="predicted"/>
<dbReference type="SUPFAM" id="SSF48498">
    <property type="entry name" value="Tetracyclin repressor-like, C-terminal domain"/>
    <property type="match status" value="1"/>
</dbReference>
<dbReference type="GO" id="GO:0003700">
    <property type="term" value="F:DNA-binding transcription factor activity"/>
    <property type="evidence" value="ECO:0007669"/>
    <property type="project" value="TreeGrafter"/>
</dbReference>
<dbReference type="RefSeq" id="WP_112283049.1">
    <property type="nucleotide sequence ID" value="NZ_MASW01000005.1"/>
</dbReference>
<dbReference type="InterPro" id="IPR001647">
    <property type="entry name" value="HTH_TetR"/>
</dbReference>
<reference evidence="1 2" key="1">
    <citation type="submission" date="2016-07" db="EMBL/GenBank/DDBJ databases">
        <title>Draft genome sequence of Prauserella muralis DSM 45305, isolated from a mould-covered wall in an indoor environment.</title>
        <authorList>
            <person name="Ruckert C."/>
            <person name="Albersmeier A."/>
            <person name="Jiang C.-L."/>
            <person name="Jiang Y."/>
            <person name="Kalinowski J."/>
            <person name="Schneider O."/>
            <person name="Winkler A."/>
            <person name="Zotchev S.B."/>
        </authorList>
    </citation>
    <scope>NUCLEOTIDE SEQUENCE [LARGE SCALE GENOMIC DNA]</scope>
    <source>
        <strain evidence="1 2">DSM 45305</strain>
    </source>
</reference>
<keyword evidence="2" id="KW-1185">Reference proteome</keyword>
<dbReference type="AlphaFoldDB" id="A0A2V4AQX2"/>